<dbReference type="Proteomes" id="UP000624709">
    <property type="component" value="Unassembled WGS sequence"/>
</dbReference>
<dbReference type="Gene3D" id="3.40.50.150">
    <property type="entry name" value="Vaccinia Virus protein VP39"/>
    <property type="match status" value="1"/>
</dbReference>
<sequence length="247" mass="25537">MTPIALDPVRVAAWRSTWDAMMTGFIPGLAGLERALGTAVEALRGGPPRRVLDLGGGPGLLAERMAARWPEATVTLVDLDPVLLELARAGLPDVIGVVGADLASTAWTARAGGGHDLITAVMTVHYLSPAAIHALYAAAREALAPGGVLVVADLMPDDGLPGLMRVLDPGPGEAAAELAWARWWSELSAVPEIGGLMDARAALFRDRPPAGFTAGLSWHAAAARTAGFGEAGALWREGRHAALAACR</sequence>
<feature type="domain" description="Methyltransferase" evidence="1">
    <location>
        <begin position="51"/>
        <end position="147"/>
    </location>
</feature>
<dbReference type="InterPro" id="IPR041698">
    <property type="entry name" value="Methyltransf_25"/>
</dbReference>
<name>A0ABQ4B0P2_9ACTN</name>
<dbReference type="SUPFAM" id="SSF53335">
    <property type="entry name" value="S-adenosyl-L-methionine-dependent methyltransferases"/>
    <property type="match status" value="1"/>
</dbReference>
<dbReference type="RefSeq" id="WP_239164053.1">
    <property type="nucleotide sequence ID" value="NZ_BAAATY010000005.1"/>
</dbReference>
<dbReference type="PANTHER" id="PTHR43464:SF90">
    <property type="entry name" value="METHYLTRANSFERASE TYPE 11"/>
    <property type="match status" value="1"/>
</dbReference>
<comment type="caution">
    <text evidence="2">The sequence shown here is derived from an EMBL/GenBank/DDBJ whole genome shotgun (WGS) entry which is preliminary data.</text>
</comment>
<accession>A0ABQ4B0P2</accession>
<evidence type="ECO:0000313" key="2">
    <source>
        <dbReference type="EMBL" id="GIE64252.1"/>
    </source>
</evidence>
<dbReference type="InterPro" id="IPR029063">
    <property type="entry name" value="SAM-dependent_MTases_sf"/>
</dbReference>
<dbReference type="EMBL" id="BOMS01000008">
    <property type="protein sequence ID" value="GIE64252.1"/>
    <property type="molecule type" value="Genomic_DNA"/>
</dbReference>
<evidence type="ECO:0000313" key="3">
    <source>
        <dbReference type="Proteomes" id="UP000624709"/>
    </source>
</evidence>
<organism evidence="2 3">
    <name type="scientific">Actinoplanes palleronii</name>
    <dbReference type="NCBI Taxonomy" id="113570"/>
    <lineage>
        <taxon>Bacteria</taxon>
        <taxon>Bacillati</taxon>
        <taxon>Actinomycetota</taxon>
        <taxon>Actinomycetes</taxon>
        <taxon>Micromonosporales</taxon>
        <taxon>Micromonosporaceae</taxon>
        <taxon>Actinoplanes</taxon>
    </lineage>
</organism>
<reference evidence="2 3" key="1">
    <citation type="submission" date="2021-01" db="EMBL/GenBank/DDBJ databases">
        <title>Whole genome shotgun sequence of Actinoplanes palleronii NBRC 14916.</title>
        <authorList>
            <person name="Komaki H."/>
            <person name="Tamura T."/>
        </authorList>
    </citation>
    <scope>NUCLEOTIDE SEQUENCE [LARGE SCALE GENOMIC DNA]</scope>
    <source>
        <strain evidence="2 3">NBRC 14916</strain>
    </source>
</reference>
<dbReference type="Pfam" id="PF13649">
    <property type="entry name" value="Methyltransf_25"/>
    <property type="match status" value="1"/>
</dbReference>
<dbReference type="PANTHER" id="PTHR43464">
    <property type="entry name" value="METHYLTRANSFERASE"/>
    <property type="match status" value="1"/>
</dbReference>
<proteinExistence type="predicted"/>
<keyword evidence="3" id="KW-1185">Reference proteome</keyword>
<gene>
    <name evidence="2" type="ORF">Apa02nite_003600</name>
</gene>
<protein>
    <recommendedName>
        <fullName evidence="1">Methyltransferase domain-containing protein</fullName>
    </recommendedName>
</protein>
<evidence type="ECO:0000259" key="1">
    <source>
        <dbReference type="Pfam" id="PF13649"/>
    </source>
</evidence>